<evidence type="ECO:0000256" key="4">
    <source>
        <dbReference type="ARBA" id="ARBA00022490"/>
    </source>
</evidence>
<accession>A0ABD3WN76</accession>
<evidence type="ECO:0000313" key="14">
    <source>
        <dbReference type="Proteomes" id="UP001634394"/>
    </source>
</evidence>
<keyword evidence="6" id="KW-0493">Microtubule</keyword>
<keyword evidence="5" id="KW-0132">Cell division</keyword>
<proteinExistence type="inferred from homology"/>
<dbReference type="PANTHER" id="PTHR15874">
    <property type="entry name" value="NUCLEOLAR AND SPINDLE-ASSOCIATED PROTEIN 1"/>
    <property type="match status" value="1"/>
</dbReference>
<feature type="compositionally biased region" description="Polar residues" evidence="12">
    <location>
        <begin position="509"/>
        <end position="518"/>
    </location>
</feature>
<dbReference type="GO" id="GO:0005634">
    <property type="term" value="C:nucleus"/>
    <property type="evidence" value="ECO:0007669"/>
    <property type="project" value="UniProtKB-SubCell"/>
</dbReference>
<keyword evidence="8" id="KW-0238">DNA-binding</keyword>
<evidence type="ECO:0000256" key="1">
    <source>
        <dbReference type="ARBA" id="ARBA00004123"/>
    </source>
</evidence>
<feature type="compositionally biased region" description="Basic and acidic residues" evidence="12">
    <location>
        <begin position="40"/>
        <end position="67"/>
    </location>
</feature>
<feature type="region of interest" description="Disordered" evidence="12">
    <location>
        <begin position="490"/>
        <end position="552"/>
    </location>
</feature>
<evidence type="ECO:0000256" key="8">
    <source>
        <dbReference type="ARBA" id="ARBA00023125"/>
    </source>
</evidence>
<evidence type="ECO:0000256" key="10">
    <source>
        <dbReference type="ARBA" id="ARBA00023242"/>
    </source>
</evidence>
<dbReference type="AlphaFoldDB" id="A0ABD3WN76"/>
<dbReference type="Pfam" id="PF16006">
    <property type="entry name" value="NUSAP"/>
    <property type="match status" value="1"/>
</dbReference>
<evidence type="ECO:0008006" key="15">
    <source>
        <dbReference type="Google" id="ProtNLM"/>
    </source>
</evidence>
<evidence type="ECO:0000256" key="3">
    <source>
        <dbReference type="ARBA" id="ARBA00009702"/>
    </source>
</evidence>
<dbReference type="PANTHER" id="PTHR15874:SF1">
    <property type="entry name" value="NUCLEOLAR AND SPINDLE-ASSOCIATED PROTEIN 1"/>
    <property type="match status" value="1"/>
</dbReference>
<keyword evidence="7" id="KW-0498">Mitosis</keyword>
<dbReference type="EMBL" id="JBJQND010000006">
    <property type="protein sequence ID" value="KAL3874921.1"/>
    <property type="molecule type" value="Genomic_DNA"/>
</dbReference>
<comment type="similarity">
    <text evidence="3">Belongs to the NUSAP family.</text>
</comment>
<comment type="subcellular location">
    <subcellularLocation>
        <location evidence="2">Cytoplasm</location>
        <location evidence="2">Cytoskeleton</location>
        <location evidence="2">Spindle</location>
    </subcellularLocation>
    <subcellularLocation>
        <location evidence="1">Nucleus</location>
    </subcellularLocation>
</comment>
<feature type="compositionally biased region" description="Polar residues" evidence="12">
    <location>
        <begin position="533"/>
        <end position="552"/>
    </location>
</feature>
<dbReference type="Proteomes" id="UP001634394">
    <property type="component" value="Unassembled WGS sequence"/>
</dbReference>
<sequence length="635" mass="70403">MEIDLKSLKYHELQQLAKKVGIKANVKQARLIEALNSYYDQEKNSGDAARDLQVAKDFDEKPKDSNKNKKVGKKRNKDDMEGNSVVEEPQPKKRRSTFDKAASVKSNREMVTDVGMKNRASVTNTIATPKVNSNTKPVAVRKAFTPMGLTSKGVFRYGRTPNSMKKCTPVKGETKTNGSSCQSTPRTGTTKGGETKTPMSDRRSTFEKAPTPQLLKTTSDEGSPPHKKRRETFEKVPTPNLQNATLQIDSESDKNNTSEKISSVTELGSSPINSSGQKRRSTYEKAPTPELYGLTPLVDSSERKRSSILSTPKSASPGVQHMLDAMKPEMDDAEMKKSLMSVLDKRVKSKMSDNAGSSSGIPRFAAFCSQRKGQKKPITPGNKDWEKIHKKEFQKFDSIDVYLQKKKKRAEAITVSVKKTQKLLHQLNVAADKLINHKTPNNENKLNNRASHARSTLFKSPAPQAKPTPFKPTVVNIEKINLEFASMQSPKSMLRKTTGSAIRKEQRKSGPQTKTTGLAQRRSGGEGGVTIPRRSTTTPFKFTGNQSPNTTQSAKKAFDLKASLARPLTWKPHSGKLKPIVTNTALYTNNNTTQNITISKPTVTKIRDQKRVDVAKRRADKKNSVMMARRGICVS</sequence>
<feature type="compositionally biased region" description="Polar residues" evidence="12">
    <location>
        <begin position="490"/>
        <end position="500"/>
    </location>
</feature>
<evidence type="ECO:0000256" key="12">
    <source>
        <dbReference type="SAM" id="MobiDB-lite"/>
    </source>
</evidence>
<evidence type="ECO:0000256" key="7">
    <source>
        <dbReference type="ARBA" id="ARBA00022776"/>
    </source>
</evidence>
<feature type="region of interest" description="Disordered" evidence="12">
    <location>
        <begin position="39"/>
        <end position="106"/>
    </location>
</feature>
<evidence type="ECO:0000256" key="5">
    <source>
        <dbReference type="ARBA" id="ARBA00022618"/>
    </source>
</evidence>
<evidence type="ECO:0000256" key="6">
    <source>
        <dbReference type="ARBA" id="ARBA00022701"/>
    </source>
</evidence>
<organism evidence="13 14">
    <name type="scientific">Sinanodonta woodiana</name>
    <name type="common">Chinese pond mussel</name>
    <name type="synonym">Anodonta woodiana</name>
    <dbReference type="NCBI Taxonomy" id="1069815"/>
    <lineage>
        <taxon>Eukaryota</taxon>
        <taxon>Metazoa</taxon>
        <taxon>Spiralia</taxon>
        <taxon>Lophotrochozoa</taxon>
        <taxon>Mollusca</taxon>
        <taxon>Bivalvia</taxon>
        <taxon>Autobranchia</taxon>
        <taxon>Heteroconchia</taxon>
        <taxon>Palaeoheterodonta</taxon>
        <taxon>Unionida</taxon>
        <taxon>Unionoidea</taxon>
        <taxon>Unionidae</taxon>
        <taxon>Unioninae</taxon>
        <taxon>Sinanodonta</taxon>
    </lineage>
</organism>
<dbReference type="GO" id="GO:0051301">
    <property type="term" value="P:cell division"/>
    <property type="evidence" value="ECO:0007669"/>
    <property type="project" value="UniProtKB-KW"/>
</dbReference>
<dbReference type="GO" id="GO:0005819">
    <property type="term" value="C:spindle"/>
    <property type="evidence" value="ECO:0007669"/>
    <property type="project" value="UniProtKB-SubCell"/>
</dbReference>
<evidence type="ECO:0000256" key="9">
    <source>
        <dbReference type="ARBA" id="ARBA00023212"/>
    </source>
</evidence>
<dbReference type="GO" id="GO:0005874">
    <property type="term" value="C:microtubule"/>
    <property type="evidence" value="ECO:0007669"/>
    <property type="project" value="UniProtKB-KW"/>
</dbReference>
<keyword evidence="11" id="KW-0131">Cell cycle</keyword>
<dbReference type="GO" id="GO:0003677">
    <property type="term" value="F:DNA binding"/>
    <property type="evidence" value="ECO:0007669"/>
    <property type="project" value="UniProtKB-KW"/>
</dbReference>
<keyword evidence="10" id="KW-0539">Nucleus</keyword>
<evidence type="ECO:0000256" key="2">
    <source>
        <dbReference type="ARBA" id="ARBA00004186"/>
    </source>
</evidence>
<evidence type="ECO:0000313" key="13">
    <source>
        <dbReference type="EMBL" id="KAL3874921.1"/>
    </source>
</evidence>
<name>A0ABD3WN76_SINWO</name>
<keyword evidence="4" id="KW-0963">Cytoplasm</keyword>
<feature type="region of interest" description="Disordered" evidence="12">
    <location>
        <begin position="155"/>
        <end position="320"/>
    </location>
</feature>
<feature type="compositionally biased region" description="Polar residues" evidence="12">
    <location>
        <begin position="175"/>
        <end position="186"/>
    </location>
</feature>
<protein>
    <recommendedName>
        <fullName evidence="15">Nucleolar and spindle-associated protein 1</fullName>
    </recommendedName>
</protein>
<gene>
    <name evidence="13" type="ORF">ACJMK2_037873</name>
</gene>
<feature type="compositionally biased region" description="Polar residues" evidence="12">
    <location>
        <begin position="258"/>
        <end position="276"/>
    </location>
</feature>
<reference evidence="13 14" key="1">
    <citation type="submission" date="2024-11" db="EMBL/GenBank/DDBJ databases">
        <title>Chromosome-level genome assembly of the freshwater bivalve Anodonta woodiana.</title>
        <authorList>
            <person name="Chen X."/>
        </authorList>
    </citation>
    <scope>NUCLEOTIDE SEQUENCE [LARGE SCALE GENOMIC DNA]</scope>
    <source>
        <strain evidence="13">MN2024</strain>
        <tissue evidence="13">Gills</tissue>
    </source>
</reference>
<feature type="compositionally biased region" description="Polar residues" evidence="12">
    <location>
        <begin position="239"/>
        <end position="249"/>
    </location>
</feature>
<dbReference type="InterPro" id="IPR026756">
    <property type="entry name" value="NuSAP"/>
</dbReference>
<evidence type="ECO:0000256" key="11">
    <source>
        <dbReference type="ARBA" id="ARBA00023306"/>
    </source>
</evidence>
<keyword evidence="9" id="KW-0206">Cytoskeleton</keyword>
<keyword evidence="14" id="KW-1185">Reference proteome</keyword>
<comment type="caution">
    <text evidence="13">The sequence shown here is derived from an EMBL/GenBank/DDBJ whole genome shotgun (WGS) entry which is preliminary data.</text>
</comment>